<protein>
    <recommendedName>
        <fullName evidence="2">DUF5053 domain-containing protein</fullName>
    </recommendedName>
</protein>
<proteinExistence type="predicted"/>
<dbReference type="EMBL" id="BK015709">
    <property type="protein sequence ID" value="DAE21206.1"/>
    <property type="molecule type" value="Genomic_DNA"/>
</dbReference>
<dbReference type="Pfam" id="PF16476">
    <property type="entry name" value="DUF5053"/>
    <property type="match status" value="1"/>
</dbReference>
<evidence type="ECO:0008006" key="2">
    <source>
        <dbReference type="Google" id="ProtNLM"/>
    </source>
</evidence>
<sequence length="133" mass="14952">MNKATELLNEYATLAGKEDAASVARKEEIVGWLHDHADAATKEEAGRFVKQKLGEMEITVDNLRAQIDGEAYRLLPLSYIAEHYFGKSAAWLSQRLNGTLVRGRSYTLNEEQKKIFNDAMQDISLRVGSIHLT</sequence>
<dbReference type="InterPro" id="IPR032483">
    <property type="entry name" value="DUF5053"/>
</dbReference>
<reference evidence="1" key="1">
    <citation type="journal article" date="2021" name="Proc. Natl. Acad. Sci. U.S.A.">
        <title>A Catalog of Tens of Thousands of Viruses from Human Metagenomes Reveals Hidden Associations with Chronic Diseases.</title>
        <authorList>
            <person name="Tisza M.J."/>
            <person name="Buck C.B."/>
        </authorList>
    </citation>
    <scope>NUCLEOTIDE SEQUENCE</scope>
    <source>
        <strain evidence="1">Ct6oU4</strain>
    </source>
</reference>
<name>A0A8S5QPQ1_9CAUD</name>
<accession>A0A8S5QPQ1</accession>
<organism evidence="1">
    <name type="scientific">Siphoviridae sp. ct6oU4</name>
    <dbReference type="NCBI Taxonomy" id="2826299"/>
    <lineage>
        <taxon>Viruses</taxon>
        <taxon>Duplodnaviria</taxon>
        <taxon>Heunggongvirae</taxon>
        <taxon>Uroviricota</taxon>
        <taxon>Caudoviricetes</taxon>
    </lineage>
</organism>
<evidence type="ECO:0000313" key="1">
    <source>
        <dbReference type="EMBL" id="DAE21206.1"/>
    </source>
</evidence>